<gene>
    <name evidence="2" type="ORF">QBC47DRAFT_444804</name>
</gene>
<dbReference type="Gene3D" id="1.10.10.1620">
    <property type="match status" value="1"/>
</dbReference>
<dbReference type="InterPro" id="IPR050281">
    <property type="entry name" value="Flavin_monoamine_oxidase"/>
</dbReference>
<dbReference type="Pfam" id="PF01593">
    <property type="entry name" value="Amino_oxidase"/>
    <property type="match status" value="1"/>
</dbReference>
<accession>A0AAJ0BDR2</accession>
<organism evidence="2 3">
    <name type="scientific">Echria macrotheca</name>
    <dbReference type="NCBI Taxonomy" id="438768"/>
    <lineage>
        <taxon>Eukaryota</taxon>
        <taxon>Fungi</taxon>
        <taxon>Dikarya</taxon>
        <taxon>Ascomycota</taxon>
        <taxon>Pezizomycotina</taxon>
        <taxon>Sordariomycetes</taxon>
        <taxon>Sordariomycetidae</taxon>
        <taxon>Sordariales</taxon>
        <taxon>Schizotheciaceae</taxon>
        <taxon>Echria</taxon>
    </lineage>
</organism>
<name>A0AAJ0BDR2_9PEZI</name>
<dbReference type="InterPro" id="IPR036188">
    <property type="entry name" value="FAD/NAD-bd_sf"/>
</dbReference>
<protein>
    <recommendedName>
        <fullName evidence="1">Amine oxidase domain-containing protein</fullName>
    </recommendedName>
</protein>
<dbReference type="Gene3D" id="3.50.50.60">
    <property type="entry name" value="FAD/NAD(P)-binding domain"/>
    <property type="match status" value="1"/>
</dbReference>
<dbReference type="PANTHER" id="PTHR10742">
    <property type="entry name" value="FLAVIN MONOAMINE OXIDASE"/>
    <property type="match status" value="1"/>
</dbReference>
<evidence type="ECO:0000259" key="1">
    <source>
        <dbReference type="Pfam" id="PF01593"/>
    </source>
</evidence>
<reference evidence="2" key="1">
    <citation type="submission" date="2023-06" db="EMBL/GenBank/DDBJ databases">
        <title>Genome-scale phylogeny and comparative genomics of the fungal order Sordariales.</title>
        <authorList>
            <consortium name="Lawrence Berkeley National Laboratory"/>
            <person name="Hensen N."/>
            <person name="Bonometti L."/>
            <person name="Westerberg I."/>
            <person name="Brannstrom I.O."/>
            <person name="Guillou S."/>
            <person name="Cros-Aarteil S."/>
            <person name="Calhoun S."/>
            <person name="Haridas S."/>
            <person name="Kuo A."/>
            <person name="Mondo S."/>
            <person name="Pangilinan J."/>
            <person name="Riley R."/>
            <person name="Labutti K."/>
            <person name="Andreopoulos B."/>
            <person name="Lipzen A."/>
            <person name="Chen C."/>
            <person name="Yanf M."/>
            <person name="Daum C."/>
            <person name="Ng V."/>
            <person name="Clum A."/>
            <person name="Steindorff A."/>
            <person name="Ohm R."/>
            <person name="Martin F."/>
            <person name="Silar P."/>
            <person name="Natvig D."/>
            <person name="Lalanne C."/>
            <person name="Gautier V."/>
            <person name="Ament-Velasquez S.L."/>
            <person name="Kruys A."/>
            <person name="Hutchinson M.I."/>
            <person name="Powell A.J."/>
            <person name="Barry K."/>
            <person name="Miller A.N."/>
            <person name="Grigoriev I.V."/>
            <person name="Debuchy R."/>
            <person name="Gladieux P."/>
            <person name="Thoren M.H."/>
            <person name="Johannesson H."/>
        </authorList>
    </citation>
    <scope>NUCLEOTIDE SEQUENCE</scope>
    <source>
        <strain evidence="2">PSN4</strain>
    </source>
</reference>
<dbReference type="EMBL" id="MU839832">
    <property type="protein sequence ID" value="KAK1756354.1"/>
    <property type="molecule type" value="Genomic_DNA"/>
</dbReference>
<proteinExistence type="predicted"/>
<comment type="caution">
    <text evidence="2">The sequence shown here is derived from an EMBL/GenBank/DDBJ whole genome shotgun (WGS) entry which is preliminary data.</text>
</comment>
<dbReference type="GO" id="GO:0016491">
    <property type="term" value="F:oxidoreductase activity"/>
    <property type="evidence" value="ECO:0007669"/>
    <property type="project" value="InterPro"/>
</dbReference>
<dbReference type="SUPFAM" id="SSF54373">
    <property type="entry name" value="FAD-linked reductases, C-terminal domain"/>
    <property type="match status" value="1"/>
</dbReference>
<evidence type="ECO:0000313" key="2">
    <source>
        <dbReference type="EMBL" id="KAK1756354.1"/>
    </source>
</evidence>
<feature type="domain" description="Amine oxidase" evidence="1">
    <location>
        <begin position="111"/>
        <end position="612"/>
    </location>
</feature>
<dbReference type="InterPro" id="IPR002937">
    <property type="entry name" value="Amino_oxidase"/>
</dbReference>
<dbReference type="Gene3D" id="3.90.660.10">
    <property type="match status" value="2"/>
</dbReference>
<dbReference type="Proteomes" id="UP001239445">
    <property type="component" value="Unassembled WGS sequence"/>
</dbReference>
<sequence>MQSLSLNEKGGPSVREQYATHHLEAELLRLASADEGLTGYITTDKDGKLLLQPPEPRSMLGDGSPEFKHPHKVAIVGAGVTGLLGMMLDFFNEHVDGFKVGYDIFEAGPPERVGGRLFSYKFPVTPNSPAGPHDYYDVGGMRFPENPIMDRVFDLFTWLKMPKVCADQFTSDTPNGSLIPYSMTNKKDDVQNEPFCYNGTSKWGSYLDIAAKAENFDAFGFNKNNLGDGEIPTAVLKMNPDDVINDAMQKLRDAIKDNEQKGWDLLMSYDKHTTRDWLGSNWDHHGFLNPALPPFNATTINFLETMNGGTDWYDQAFSETVLESLDFTYNDPKKDKKDPNQYPWWCIMGGAQQLPILMEQQLSKKPAYNTAVKAIRAIPDGLSPWQMEVTTTSDIIPKQYNGVFNTTTLGCLRRIDTSGCAISNPAKMAHRALAYGQSCKVGIKFSHAWWLHSLPKEHRITSGGLGHSDLHIRTVVYPSYNIHDDPSQPAVLLVSYTWQQDAERVGALISQDSPAGEDELKKLLLRELAKLHTETPEAELLLHEQLRDLWYLDHYAHDWSHDAHTAGAFAFFRAQQFSTLWPRIVMPSGNLVVAGEAASPHHAWVVGALESAVVGLYSWLSARQDIPGAAEVMRVIDGEVQLDKTLGDCNPFLGLPFYMPKEHARVMGVIAGVKGEQRLEAMKLGRV</sequence>
<dbReference type="SUPFAM" id="SSF51905">
    <property type="entry name" value="FAD/NAD(P)-binding domain"/>
    <property type="match status" value="1"/>
</dbReference>
<keyword evidence="3" id="KW-1185">Reference proteome</keyword>
<evidence type="ECO:0000313" key="3">
    <source>
        <dbReference type="Proteomes" id="UP001239445"/>
    </source>
</evidence>
<dbReference type="AlphaFoldDB" id="A0AAJ0BDR2"/>
<dbReference type="PANTHER" id="PTHR10742:SF410">
    <property type="entry name" value="LYSINE-SPECIFIC HISTONE DEMETHYLASE 2"/>
    <property type="match status" value="1"/>
</dbReference>